<dbReference type="AlphaFoldDB" id="A0A8C6VK58"/>
<dbReference type="NCBIfam" id="TIGR01571">
    <property type="entry name" value="A_thal_Cys_rich"/>
    <property type="match status" value="1"/>
</dbReference>
<accession>A0A8C6VK58</accession>
<reference evidence="2" key="2">
    <citation type="submission" date="2025-09" db="UniProtKB">
        <authorList>
            <consortium name="Ensembl"/>
        </authorList>
    </citation>
    <scope>IDENTIFICATION</scope>
</reference>
<evidence type="ECO:0000313" key="3">
    <source>
        <dbReference type="Proteomes" id="UP000694559"/>
    </source>
</evidence>
<protein>
    <submittedName>
        <fullName evidence="2">Uncharacterized protein</fullName>
    </submittedName>
</protein>
<sequence>MIHPGDGGKPIDGGRASQRWHLPVLRTTQNFHYQFSSSVKVGASLISAGMMFHREVATTGKALLLGPTRCISLGEGTRNISYLPILVSPVDAIEMVLQITSSLLELIVVGILFHKEHVVFSGRKLSLWSTLIMYKLTQMAFAKVSPSFLGVCGMCCPLCLGCQIASEMDECPLCGISMAFRTLYRTRYGIPGSLLSDYFAATCCAFCSICQLKRDISKRKDRGIF</sequence>
<evidence type="ECO:0000313" key="2">
    <source>
        <dbReference type="Ensembl" id="ENSNNAP00000006959.1"/>
    </source>
</evidence>
<organism evidence="2 3">
    <name type="scientific">Naja naja</name>
    <name type="common">Indian cobra</name>
    <dbReference type="NCBI Taxonomy" id="35670"/>
    <lineage>
        <taxon>Eukaryota</taxon>
        <taxon>Metazoa</taxon>
        <taxon>Chordata</taxon>
        <taxon>Craniata</taxon>
        <taxon>Vertebrata</taxon>
        <taxon>Euteleostomi</taxon>
        <taxon>Lepidosauria</taxon>
        <taxon>Squamata</taxon>
        <taxon>Bifurcata</taxon>
        <taxon>Unidentata</taxon>
        <taxon>Episquamata</taxon>
        <taxon>Toxicofera</taxon>
        <taxon>Serpentes</taxon>
        <taxon>Colubroidea</taxon>
        <taxon>Elapidae</taxon>
        <taxon>Elapinae</taxon>
        <taxon>Naja</taxon>
    </lineage>
</organism>
<reference evidence="2" key="1">
    <citation type="submission" date="2025-08" db="UniProtKB">
        <authorList>
            <consortium name="Ensembl"/>
        </authorList>
    </citation>
    <scope>IDENTIFICATION</scope>
</reference>
<keyword evidence="3" id="KW-1185">Reference proteome</keyword>
<dbReference type="Proteomes" id="UP000694559">
    <property type="component" value="Unplaced"/>
</dbReference>
<dbReference type="OrthoDB" id="1045822at2759"/>
<dbReference type="InterPro" id="IPR006461">
    <property type="entry name" value="PLAC_motif_containing"/>
</dbReference>
<dbReference type="GeneTree" id="ENSGT00940000157329"/>
<proteinExistence type="inferred from homology"/>
<name>A0A8C6VK58_NAJNA</name>
<dbReference type="Ensembl" id="ENSNNAT00000007301.1">
    <property type="protein sequence ID" value="ENSNNAP00000006959.1"/>
    <property type="gene ID" value="ENSNNAG00000004720.1"/>
</dbReference>
<evidence type="ECO:0000256" key="1">
    <source>
        <dbReference type="ARBA" id="ARBA00009024"/>
    </source>
</evidence>
<comment type="similarity">
    <text evidence="1">Belongs to the cornifelin family.</text>
</comment>